<feature type="compositionally biased region" description="Polar residues" evidence="1">
    <location>
        <begin position="23"/>
        <end position="35"/>
    </location>
</feature>
<evidence type="ECO:0000313" key="2">
    <source>
        <dbReference type="EMBL" id="CAB9526504.1"/>
    </source>
</evidence>
<keyword evidence="3" id="KW-1185">Reference proteome</keyword>
<gene>
    <name evidence="2" type="ORF">SEMRO_1839_G300870.1</name>
</gene>
<dbReference type="AlphaFoldDB" id="A0A9N8EVU9"/>
<reference evidence="2" key="1">
    <citation type="submission" date="2020-06" db="EMBL/GenBank/DDBJ databases">
        <authorList>
            <consortium name="Plant Systems Biology data submission"/>
        </authorList>
    </citation>
    <scope>NUCLEOTIDE SEQUENCE</scope>
    <source>
        <strain evidence="2">D6</strain>
    </source>
</reference>
<comment type="caution">
    <text evidence="2">The sequence shown here is derived from an EMBL/GenBank/DDBJ whole genome shotgun (WGS) entry which is preliminary data.</text>
</comment>
<proteinExistence type="predicted"/>
<evidence type="ECO:0000256" key="1">
    <source>
        <dbReference type="SAM" id="MobiDB-lite"/>
    </source>
</evidence>
<feature type="region of interest" description="Disordered" evidence="1">
    <location>
        <begin position="23"/>
        <end position="59"/>
    </location>
</feature>
<organism evidence="2 3">
    <name type="scientific">Seminavis robusta</name>
    <dbReference type="NCBI Taxonomy" id="568900"/>
    <lineage>
        <taxon>Eukaryota</taxon>
        <taxon>Sar</taxon>
        <taxon>Stramenopiles</taxon>
        <taxon>Ochrophyta</taxon>
        <taxon>Bacillariophyta</taxon>
        <taxon>Bacillariophyceae</taxon>
        <taxon>Bacillariophycidae</taxon>
        <taxon>Naviculales</taxon>
        <taxon>Naviculaceae</taxon>
        <taxon>Seminavis</taxon>
    </lineage>
</organism>
<protein>
    <submittedName>
        <fullName evidence="2">Uncharacterized protein</fullName>
    </submittedName>
</protein>
<sequence length="132" mass="14528">MSNKNNNNNRKDDVDLLKIVELRSQQGNSENCQGNDESEETLDDPDRSLSRPSPPLPRLATAAAPLLPIFTTTSGFLVSERTAAVGFETAGDLELVELTKKTNTTLQMSDNSHNRTTKFAQVPQQAILTRQT</sequence>
<evidence type="ECO:0000313" key="3">
    <source>
        <dbReference type="Proteomes" id="UP001153069"/>
    </source>
</evidence>
<dbReference type="Proteomes" id="UP001153069">
    <property type="component" value="Unassembled WGS sequence"/>
</dbReference>
<name>A0A9N8EVU9_9STRA</name>
<accession>A0A9N8EVU9</accession>
<dbReference type="EMBL" id="CAICTM010001837">
    <property type="protein sequence ID" value="CAB9526504.1"/>
    <property type="molecule type" value="Genomic_DNA"/>
</dbReference>